<gene>
    <name evidence="1" type="ORF">ABDJ40_14795</name>
</gene>
<reference evidence="1 2" key="1">
    <citation type="submission" date="2024-05" db="EMBL/GenBank/DDBJ databases">
        <title>Roseateles sp. 2.12 16S ribosomal RNA gene Genome sequencing and assembly.</title>
        <authorList>
            <person name="Woo H."/>
        </authorList>
    </citation>
    <scope>NUCLEOTIDE SEQUENCE [LARGE SCALE GENOMIC DNA]</scope>
    <source>
        <strain evidence="1 2">2.12</strain>
    </source>
</reference>
<dbReference type="Pfam" id="PF06892">
    <property type="entry name" value="Phage_CP76"/>
    <property type="match status" value="1"/>
</dbReference>
<proteinExistence type="predicted"/>
<organism evidence="1 2">
    <name type="scientific">Roseateles flavus</name>
    <dbReference type="NCBI Taxonomy" id="3149041"/>
    <lineage>
        <taxon>Bacteria</taxon>
        <taxon>Pseudomonadati</taxon>
        <taxon>Pseudomonadota</taxon>
        <taxon>Betaproteobacteria</taxon>
        <taxon>Burkholderiales</taxon>
        <taxon>Sphaerotilaceae</taxon>
        <taxon>Roseateles</taxon>
    </lineage>
</organism>
<accession>A0ABV0GG73</accession>
<protein>
    <submittedName>
        <fullName evidence="1">YmfL family putative regulatory protein</fullName>
    </submittedName>
</protein>
<dbReference type="Proteomes" id="UP001462640">
    <property type="component" value="Unassembled WGS sequence"/>
</dbReference>
<dbReference type="EMBL" id="JBDPZC010000006">
    <property type="protein sequence ID" value="MEO3714031.1"/>
    <property type="molecule type" value="Genomic_DNA"/>
</dbReference>
<keyword evidence="2" id="KW-1185">Reference proteome</keyword>
<sequence>MDRIRNSYQAMCRSMAGGWTTMAASLGLSKDALENRVYERKGQSVDVHLALQMQANSGTQLFAEAIAAESGGVFIEVPEFEIPGDEEIQAVYMDLVEEVGRLAREWRDVTADGEVDARERARLEEIREAICTKVTRVNQLTFAVFCRPEVKA</sequence>
<name>A0ABV0GG73_9BURK</name>
<dbReference type="InterPro" id="IPR009679">
    <property type="entry name" value="Phage_186_CII-like"/>
</dbReference>
<dbReference type="NCBIfam" id="NF041471">
    <property type="entry name" value="phage_reg_YmfL"/>
    <property type="match status" value="1"/>
</dbReference>
<evidence type="ECO:0000313" key="1">
    <source>
        <dbReference type="EMBL" id="MEO3714031.1"/>
    </source>
</evidence>
<dbReference type="RefSeq" id="WP_347610973.1">
    <property type="nucleotide sequence ID" value="NZ_JBDPZC010000006.1"/>
</dbReference>
<dbReference type="InterPro" id="IPR048188">
    <property type="entry name" value="YmfL-like"/>
</dbReference>
<comment type="caution">
    <text evidence="1">The sequence shown here is derived from an EMBL/GenBank/DDBJ whole genome shotgun (WGS) entry which is preliminary data.</text>
</comment>
<evidence type="ECO:0000313" key="2">
    <source>
        <dbReference type="Proteomes" id="UP001462640"/>
    </source>
</evidence>